<organism evidence="3 4">
    <name type="scientific">Malassezia arunalokei</name>
    <dbReference type="NCBI Taxonomy" id="1514897"/>
    <lineage>
        <taxon>Eukaryota</taxon>
        <taxon>Fungi</taxon>
        <taxon>Dikarya</taxon>
        <taxon>Basidiomycota</taxon>
        <taxon>Ustilaginomycotina</taxon>
        <taxon>Malasseziomycetes</taxon>
        <taxon>Malasseziales</taxon>
        <taxon>Malasseziaceae</taxon>
        <taxon>Malassezia</taxon>
    </lineage>
</organism>
<feature type="chain" id="PRO_5042527196" description="Purine nucleoside permease" evidence="2">
    <location>
        <begin position="21"/>
        <end position="361"/>
    </location>
</feature>
<name>A0AAJ6CMW4_9BASI</name>
<dbReference type="GO" id="GO:0055085">
    <property type="term" value="P:transmembrane transport"/>
    <property type="evidence" value="ECO:0007669"/>
    <property type="project" value="InterPro"/>
</dbReference>
<dbReference type="PANTHER" id="PTHR38643:SF1">
    <property type="entry name" value="PURINE NUCLEOSIDE PERMEASE C285.05-RELATED"/>
    <property type="match status" value="1"/>
</dbReference>
<proteinExistence type="inferred from homology"/>
<accession>A0AAJ6CMW4</accession>
<evidence type="ECO:0000313" key="3">
    <source>
        <dbReference type="EMBL" id="WFD16795.1"/>
    </source>
</evidence>
<dbReference type="InterPro" id="IPR035994">
    <property type="entry name" value="Nucleoside_phosphorylase_sf"/>
</dbReference>
<sequence>MRLGFFVGFLFLGLATLCSASSVVAPKVLVITMFEPEREAWLSKMPLTRNITVGGLSPLYPHVSCDHDADVCLITTGEGEINAASTVSALMSSIRFDLRSTYILVNGIAGVNPDVATMGSVGFARFAVQVGLQYSIDAREAPKDWNYTFWNYGTSKPGQYPQVLYGTEVFEINTHLRDKVFELVKHLRLKDNASVKKQRAAYPQDKAKAPPVVFQGDITTSDMYFTGKTLYVYATNHSGHMASNLTSVLTNGTGTYALTAQEDNAVLEVLVRAHKAKSADYGRVILFRAASNFDRAPPHQDDLTHFLHVSTQTELIKPALANLFVVGEPIVKAITGNWTQWRDGVQQPCSPSYGDVFGTIL</sequence>
<dbReference type="Pfam" id="PF06516">
    <property type="entry name" value="NUP"/>
    <property type="match status" value="1"/>
</dbReference>
<dbReference type="GO" id="GO:0003824">
    <property type="term" value="F:catalytic activity"/>
    <property type="evidence" value="ECO:0007669"/>
    <property type="project" value="InterPro"/>
</dbReference>
<comment type="similarity">
    <text evidence="1">Belongs to the NUP family.</text>
</comment>
<dbReference type="GO" id="GO:0009116">
    <property type="term" value="P:nucleoside metabolic process"/>
    <property type="evidence" value="ECO:0007669"/>
    <property type="project" value="InterPro"/>
</dbReference>
<evidence type="ECO:0000256" key="1">
    <source>
        <dbReference type="PIRNR" id="PIRNR013171"/>
    </source>
</evidence>
<feature type="signal peptide" evidence="2">
    <location>
        <begin position="1"/>
        <end position="20"/>
    </location>
</feature>
<evidence type="ECO:0000313" key="4">
    <source>
        <dbReference type="Proteomes" id="UP001217582"/>
    </source>
</evidence>
<comment type="function">
    <text evidence="1">Nucleoside permease that transports adenosine and guanosine.</text>
</comment>
<dbReference type="PANTHER" id="PTHR38643">
    <property type="entry name" value="PURINE NUCLEOSIDE PERMEASE C285.05-RELATED"/>
    <property type="match status" value="1"/>
</dbReference>
<evidence type="ECO:0008006" key="5">
    <source>
        <dbReference type="Google" id="ProtNLM"/>
    </source>
</evidence>
<gene>
    <name evidence="3" type="ORF">MARU1_002838</name>
</gene>
<protein>
    <recommendedName>
        <fullName evidence="5">Purine nucleoside permease</fullName>
    </recommendedName>
</protein>
<dbReference type="GO" id="GO:0005783">
    <property type="term" value="C:endoplasmic reticulum"/>
    <property type="evidence" value="ECO:0007669"/>
    <property type="project" value="TreeGrafter"/>
</dbReference>
<dbReference type="Gene3D" id="3.40.50.1580">
    <property type="entry name" value="Nucleoside phosphorylase domain"/>
    <property type="match status" value="1"/>
</dbReference>
<dbReference type="Proteomes" id="UP001217582">
    <property type="component" value="Chromosome 5"/>
</dbReference>
<dbReference type="PIRSF" id="PIRSF013171">
    <property type="entry name" value="Pur_nuclsid_perm"/>
    <property type="match status" value="1"/>
</dbReference>
<reference evidence="3 4" key="1">
    <citation type="submission" date="2023-03" db="EMBL/GenBank/DDBJ databases">
        <title>Mating type loci evolution in Malassezia.</title>
        <authorList>
            <person name="Coelho M.A."/>
        </authorList>
    </citation>
    <scope>NUCLEOTIDE SEQUENCE [LARGE SCALE GENOMIC DNA]</scope>
    <source>
        <strain evidence="3 4">CBS 13387</strain>
    </source>
</reference>
<dbReference type="AlphaFoldDB" id="A0AAJ6CMW4"/>
<evidence type="ECO:0000256" key="2">
    <source>
        <dbReference type="SAM" id="SignalP"/>
    </source>
</evidence>
<keyword evidence="1" id="KW-0813">Transport</keyword>
<keyword evidence="4" id="KW-1185">Reference proteome</keyword>
<keyword evidence="2" id="KW-0732">Signal</keyword>
<dbReference type="EMBL" id="CP119920">
    <property type="protein sequence ID" value="WFD16795.1"/>
    <property type="molecule type" value="Genomic_DNA"/>
</dbReference>
<dbReference type="InterPro" id="IPR009486">
    <property type="entry name" value="Pur_nuclsid_perm"/>
</dbReference>